<protein>
    <recommendedName>
        <fullName evidence="4">Late embryogenesis abundant protein</fullName>
    </recommendedName>
</protein>
<dbReference type="OrthoDB" id="704817at2"/>
<keyword evidence="1" id="KW-1133">Transmembrane helix</keyword>
<keyword evidence="1" id="KW-0812">Transmembrane</keyword>
<name>A0A1I1MA07_9SPHI</name>
<accession>A0A1I1MA07</accession>
<evidence type="ECO:0000256" key="1">
    <source>
        <dbReference type="SAM" id="Phobius"/>
    </source>
</evidence>
<keyword evidence="1" id="KW-0472">Membrane</keyword>
<keyword evidence="3" id="KW-1185">Reference proteome</keyword>
<feature type="transmembrane region" description="Helical" evidence="1">
    <location>
        <begin position="12"/>
        <end position="35"/>
    </location>
</feature>
<reference evidence="2 3" key="1">
    <citation type="submission" date="2016-10" db="EMBL/GenBank/DDBJ databases">
        <authorList>
            <person name="de Groot N.N."/>
        </authorList>
    </citation>
    <scope>NUCLEOTIDE SEQUENCE [LARGE SCALE GENOMIC DNA]</scope>
    <source>
        <strain evidence="2 3">DSM 22900</strain>
    </source>
</reference>
<gene>
    <name evidence="2" type="ORF">SAMN05421747_13122</name>
</gene>
<sequence>MIDSLSTKSNKNVVATVVKAITLFMVATAFTACGVDRQARALKALEKCRYEIVSADSVYLAGTDVSKLVASRRIDVSQLPGVALGFFNGDIPLSGILTIAITNPTPDVAGIQQFNYKIAIEGTEVVEGVSERSIEIAPGETVTVPLRLQTNVHPFLSDRQTLNKVMAFLQRMQHGTNEKINLTFSIKPTIALGSKRLNYPGYIHIDKTVDASRLNVFRTAPRSTADSALK</sequence>
<dbReference type="Gene3D" id="2.60.40.1820">
    <property type="match status" value="1"/>
</dbReference>
<evidence type="ECO:0000313" key="2">
    <source>
        <dbReference type="EMBL" id="SFC82301.1"/>
    </source>
</evidence>
<evidence type="ECO:0008006" key="4">
    <source>
        <dbReference type="Google" id="ProtNLM"/>
    </source>
</evidence>
<dbReference type="AlphaFoldDB" id="A0A1I1MA07"/>
<dbReference type="STRING" id="623281.SAMN05421747_13122"/>
<dbReference type="RefSeq" id="WP_139215955.1">
    <property type="nucleotide sequence ID" value="NZ_FOLL01000031.1"/>
</dbReference>
<evidence type="ECO:0000313" key="3">
    <source>
        <dbReference type="Proteomes" id="UP000199577"/>
    </source>
</evidence>
<proteinExistence type="predicted"/>
<organism evidence="2 3">
    <name type="scientific">Parapedobacter composti</name>
    <dbReference type="NCBI Taxonomy" id="623281"/>
    <lineage>
        <taxon>Bacteria</taxon>
        <taxon>Pseudomonadati</taxon>
        <taxon>Bacteroidota</taxon>
        <taxon>Sphingobacteriia</taxon>
        <taxon>Sphingobacteriales</taxon>
        <taxon>Sphingobacteriaceae</taxon>
        <taxon>Parapedobacter</taxon>
    </lineage>
</organism>
<dbReference type="Proteomes" id="UP000199577">
    <property type="component" value="Unassembled WGS sequence"/>
</dbReference>
<dbReference type="EMBL" id="FOLL01000031">
    <property type="protein sequence ID" value="SFC82301.1"/>
    <property type="molecule type" value="Genomic_DNA"/>
</dbReference>
<dbReference type="SUPFAM" id="SSF117070">
    <property type="entry name" value="LEA14-like"/>
    <property type="match status" value="1"/>
</dbReference>